<dbReference type="InterPro" id="IPR048302">
    <property type="entry name" value="NucS_N"/>
</dbReference>
<evidence type="ECO:0000313" key="9">
    <source>
        <dbReference type="EMBL" id="KXB02181.1"/>
    </source>
</evidence>
<dbReference type="HAMAP" id="MF_00722">
    <property type="entry name" value="NucS"/>
    <property type="match status" value="1"/>
</dbReference>
<evidence type="ECO:0000256" key="3">
    <source>
        <dbReference type="ARBA" id="ARBA00022759"/>
    </source>
</evidence>
<keyword evidence="3 6" id="KW-0255">Endonuclease</keyword>
<name>A0A133V6W9_9EURY</name>
<dbReference type="Gene3D" id="3.40.1350.10">
    <property type="match status" value="1"/>
</dbReference>
<dbReference type="Proteomes" id="UP000070035">
    <property type="component" value="Unassembled WGS sequence"/>
</dbReference>
<evidence type="ECO:0000256" key="5">
    <source>
        <dbReference type="ARBA" id="ARBA00023125"/>
    </source>
</evidence>
<dbReference type="InterPro" id="IPR011856">
    <property type="entry name" value="tRNA_endonuc-like_dom_sf"/>
</dbReference>
<dbReference type="GO" id="GO:0005737">
    <property type="term" value="C:cytoplasm"/>
    <property type="evidence" value="ECO:0007669"/>
    <property type="project" value="UniProtKB-SubCell"/>
</dbReference>
<dbReference type="EC" id="3.1.-.-" evidence="6"/>
<dbReference type="InterPro" id="IPR049173">
    <property type="entry name" value="NucS_N_sf"/>
</dbReference>
<evidence type="ECO:0000256" key="1">
    <source>
        <dbReference type="ARBA" id="ARBA00022490"/>
    </source>
</evidence>
<feature type="domain" description="Endonuclease NucS N-terminal PH-like" evidence="8">
    <location>
        <begin position="18"/>
        <end position="112"/>
    </location>
</feature>
<dbReference type="InterPro" id="IPR002793">
    <property type="entry name" value="Endonuclease_NucS"/>
</dbReference>
<evidence type="ECO:0000313" key="10">
    <source>
        <dbReference type="Proteomes" id="UP000070035"/>
    </source>
</evidence>
<keyword evidence="1 6" id="KW-0963">Cytoplasm</keyword>
<dbReference type="GO" id="GO:0000014">
    <property type="term" value="F:single-stranded DNA endodeoxyribonuclease activity"/>
    <property type="evidence" value="ECO:0007669"/>
    <property type="project" value="UniProtKB-UniRule"/>
</dbReference>
<dbReference type="CDD" id="cd22341">
    <property type="entry name" value="NucS-like"/>
    <property type="match status" value="1"/>
</dbReference>
<dbReference type="Pfam" id="PF01939">
    <property type="entry name" value="NucS_C"/>
    <property type="match status" value="1"/>
</dbReference>
<keyword evidence="4 6" id="KW-0378">Hydrolase</keyword>
<dbReference type="InterPro" id="IPR048301">
    <property type="entry name" value="NucS_C"/>
</dbReference>
<evidence type="ECO:0000259" key="7">
    <source>
        <dbReference type="Pfam" id="PF01939"/>
    </source>
</evidence>
<organism evidence="9 10">
    <name type="scientific">candidate division MSBL1 archaeon SCGC-AAA261F17</name>
    <dbReference type="NCBI Taxonomy" id="1698274"/>
    <lineage>
        <taxon>Archaea</taxon>
        <taxon>Methanobacteriati</taxon>
        <taxon>Methanobacteriota</taxon>
        <taxon>candidate division MSBL1</taxon>
    </lineage>
</organism>
<dbReference type="NCBIfam" id="NF003270">
    <property type="entry name" value="PRK04247.1"/>
    <property type="match status" value="1"/>
</dbReference>
<comment type="subcellular location">
    <subcellularLocation>
        <location evidence="6">Cytoplasm</location>
    </subcellularLocation>
</comment>
<dbReference type="Gene3D" id="2.70.180.20">
    <property type="match status" value="1"/>
</dbReference>
<proteinExistence type="inferred from homology"/>
<evidence type="ECO:0000256" key="6">
    <source>
        <dbReference type="HAMAP-Rule" id="MF_00722"/>
    </source>
</evidence>
<comment type="similarity">
    <text evidence="6">Belongs to the NucS endonuclease family.</text>
</comment>
<feature type="domain" description="Endonuclease NucS C-terminal" evidence="7">
    <location>
        <begin position="119"/>
        <end position="230"/>
    </location>
</feature>
<dbReference type="GO" id="GO:0003677">
    <property type="term" value="F:DNA binding"/>
    <property type="evidence" value="ECO:0007669"/>
    <property type="project" value="UniProtKB-KW"/>
</dbReference>
<sequence>MESAKELISSSLREKQTITLVGSCVVNYKGRAGSVLPEGERIVILKPDGTLLVHQKEKRKPVNWNPPGCEARVKLGSEGLQVISRRSKPKESILILFNELKLASSFELIDEEELQLVGSESDLVDMVMADPNLIEEGFKPMEREKTTRYGVIDLYGVDAEGNGVVVELKRSKISPPAVYQLGRYIEELEKKLDKKIRGIVAAPQITSSALELVRKQGLEYVEMEEPPSHAFEKISFDKSQKKIKEFQLKSNEDSEEKQ</sequence>
<keyword evidence="2 6" id="KW-0540">Nuclease</keyword>
<evidence type="ECO:0000256" key="2">
    <source>
        <dbReference type="ARBA" id="ARBA00022722"/>
    </source>
</evidence>
<dbReference type="EMBL" id="LHXY01000010">
    <property type="protein sequence ID" value="KXB02181.1"/>
    <property type="molecule type" value="Genomic_DNA"/>
</dbReference>
<comment type="function">
    <text evidence="6">Cleaves both 3' and 5' ssDNA extremities of branched DNA structures.</text>
</comment>
<dbReference type="Pfam" id="PF21003">
    <property type="entry name" value="NucS_N"/>
    <property type="match status" value="1"/>
</dbReference>
<comment type="caution">
    <text evidence="9">The sequence shown here is derived from an EMBL/GenBank/DDBJ whole genome shotgun (WGS) entry which is preliminary data.</text>
</comment>
<evidence type="ECO:0000256" key="4">
    <source>
        <dbReference type="ARBA" id="ARBA00022801"/>
    </source>
</evidence>
<evidence type="ECO:0000259" key="8">
    <source>
        <dbReference type="Pfam" id="PF21003"/>
    </source>
</evidence>
<protein>
    <recommendedName>
        <fullName evidence="6">Endonuclease NucS</fullName>
        <ecNumber evidence="6">3.1.-.-</ecNumber>
    </recommendedName>
</protein>
<dbReference type="PANTHER" id="PTHR38814:SF1">
    <property type="entry name" value="ENDONUCLEASE NUCS"/>
    <property type="match status" value="1"/>
</dbReference>
<keyword evidence="5 6" id="KW-0238">DNA-binding</keyword>
<dbReference type="PANTHER" id="PTHR38814">
    <property type="entry name" value="ENDONUCLEASE NUCS"/>
    <property type="match status" value="1"/>
</dbReference>
<gene>
    <name evidence="6" type="primary">nucS</name>
    <name evidence="9" type="ORF">AKJ44_01250</name>
</gene>
<reference evidence="9 10" key="1">
    <citation type="journal article" date="2016" name="Sci. Rep.">
        <title>Metabolic traits of an uncultured archaeal lineage -MSBL1- from brine pools of the Red Sea.</title>
        <authorList>
            <person name="Mwirichia R."/>
            <person name="Alam I."/>
            <person name="Rashid M."/>
            <person name="Vinu M."/>
            <person name="Ba-Alawi W."/>
            <person name="Anthony Kamau A."/>
            <person name="Kamanda Ngugi D."/>
            <person name="Goker M."/>
            <person name="Klenk H.P."/>
            <person name="Bajic V."/>
            <person name="Stingl U."/>
        </authorList>
    </citation>
    <scope>NUCLEOTIDE SEQUENCE [LARGE SCALE GENOMIC DNA]</scope>
    <source>
        <strain evidence="9">SCGC-AAA261F17</strain>
    </source>
</reference>
<dbReference type="AlphaFoldDB" id="A0A133V6W9"/>
<keyword evidence="10" id="KW-1185">Reference proteome</keyword>
<accession>A0A133V6W9</accession>